<dbReference type="RefSeq" id="WP_131313896.1">
    <property type="nucleotide sequence ID" value="NZ_SHTI01000002.1"/>
</dbReference>
<reference evidence="2 3" key="1">
    <citation type="journal article" date="2018" name="Sci. Rep.">
        <title>Genomic diversity and distribution of Bifidobacterium longum subsp. longum across the human lifespan.</title>
        <authorList>
            <person name="Odamaki T."/>
            <person name="Bottacini F."/>
            <person name="Kato K."/>
            <person name="Mitsuyama E."/>
            <person name="Yoshida K."/>
            <person name="Horigome A."/>
            <person name="Xiao J.Z."/>
            <person name="van Sinderen D."/>
        </authorList>
    </citation>
    <scope>NUCLEOTIDE SEQUENCE [LARGE SCALE GENOMIC DNA]</scope>
    <source>
        <strain evidence="2 3">MCC10119</strain>
    </source>
</reference>
<protein>
    <recommendedName>
        <fullName evidence="1">Rv2525c-like glycoside hydrolase-like domain-containing protein</fullName>
    </recommendedName>
</protein>
<evidence type="ECO:0000313" key="2">
    <source>
        <dbReference type="EMBL" id="TCF73365.1"/>
    </source>
</evidence>
<dbReference type="EMBL" id="SHTI01000002">
    <property type="protein sequence ID" value="TCF73365.1"/>
    <property type="molecule type" value="Genomic_DNA"/>
</dbReference>
<dbReference type="CDD" id="cd06418">
    <property type="entry name" value="GH25_BacA-like"/>
    <property type="match status" value="1"/>
</dbReference>
<dbReference type="Gene3D" id="3.20.20.80">
    <property type="entry name" value="Glycosidases"/>
    <property type="match status" value="1"/>
</dbReference>
<dbReference type="InterPro" id="IPR017853">
    <property type="entry name" value="GH"/>
</dbReference>
<dbReference type="Pfam" id="PF08924">
    <property type="entry name" value="Rv2525c_GlyHyd-like"/>
    <property type="match status" value="1"/>
</dbReference>
<dbReference type="SUPFAM" id="SSF47090">
    <property type="entry name" value="PGBD-like"/>
    <property type="match status" value="1"/>
</dbReference>
<dbReference type="Proteomes" id="UP000292729">
    <property type="component" value="Unassembled WGS sequence"/>
</dbReference>
<accession>A0A4R0VWS9</accession>
<dbReference type="SUPFAM" id="SSF51445">
    <property type="entry name" value="(Trans)glycosidases"/>
    <property type="match status" value="1"/>
</dbReference>
<evidence type="ECO:0000313" key="3">
    <source>
        <dbReference type="Proteomes" id="UP000292729"/>
    </source>
</evidence>
<dbReference type="InterPro" id="IPR036365">
    <property type="entry name" value="PGBD-like_sf"/>
</dbReference>
<feature type="domain" description="Rv2525c-like glycoside hydrolase-like" evidence="1">
    <location>
        <begin position="310"/>
        <end position="485"/>
    </location>
</feature>
<sequence>MTDQMVLQTQQWLNKTYGNDPRFKKINPDGRTGWPTIYALTRALQIELGIQSTADNFGPSTQRLFKQRYPNGVRQQAVADKSTSNVYSIIQGALWCKGYSTGGNISQHFYDGTGSAIRKLKADMGIEGDSSVDVEIMGALLSMKQFVLLASYGGIDSVRRAQQFINKAYRPYTGIIPTDGLYGREMNTALIQVLQSLEGFSPSEATGNFGNGTKARLKTITSNNASSNESWVWLASTALACNGIGGGPTFVWTSTFANIVKTFQERYAIAVTGSIDSTTWMSLLTSKGDPDRPCVACDTRFEITDARLATLKANGYEIVGRYLTEPGQSSLAPKDYFKAIRPGELERITKGGMRFFPIFQEYSTKLEHFTPANGAAHAKTAREAAQRLGIPPTHIYFAVDFDATDDQVTSNILPYFKAVRQSLGGRYGVGIYASRNICSRVVNAGYASSSFISDMSTGFSGNLGFPIPNNWSYDQFTEISNYKGQGWDLDRVASSINSQGCSFLLPATASSPDPDPESPDSDPLLKWTVTTENACVKTLSDLGTQASAYTSLIGTFILQWLRKPTYWSEGSSGTQALWHAYTPESVTPSELALSRQACGVACDAQPVIKGTLPNRDIAHMAATSLGYLTWGVTNDPMDYGLGDLGGWALDLLQIWGSYLANTPEEDLASWLHAHLGEQDARMGFSYSDVLADCDAWLLAQSMQSDSSERSLSTAMRDMFAQSETNRIKRFYQSRFKGSADNLVIAFRKLVDGIDVGKFENIAASFTQWLLTQAAHASRLPNQMETDTLALIYAAFLENMGR</sequence>
<gene>
    <name evidence="2" type="ORF">MCC10119_0046</name>
</gene>
<organism evidence="2 3">
    <name type="scientific">Bifidobacterium longum subsp. longum</name>
    <dbReference type="NCBI Taxonomy" id="1679"/>
    <lineage>
        <taxon>Bacteria</taxon>
        <taxon>Bacillati</taxon>
        <taxon>Actinomycetota</taxon>
        <taxon>Actinomycetes</taxon>
        <taxon>Bifidobacteriales</taxon>
        <taxon>Bifidobacteriaceae</taxon>
        <taxon>Bifidobacterium</taxon>
    </lineage>
</organism>
<comment type="caution">
    <text evidence="2">The sequence shown here is derived from an EMBL/GenBank/DDBJ whole genome shotgun (WGS) entry which is preliminary data.</text>
</comment>
<name>A0A4R0VWS9_BIFLL</name>
<evidence type="ECO:0000259" key="1">
    <source>
        <dbReference type="Pfam" id="PF08924"/>
    </source>
</evidence>
<dbReference type="InterPro" id="IPR015020">
    <property type="entry name" value="Rv2525c-like_Glyco_Hydro-like"/>
</dbReference>
<proteinExistence type="predicted"/>
<dbReference type="AlphaFoldDB" id="A0A4R0VWS9"/>